<comment type="function">
    <text evidence="7">Involved in the regulation of gamete interactions during the double fertilization and to prevent multiple-pollen tube attraction; mediates the redistribution of the gamete fusogen HAP2/GCS1 to the cell surface after secretion upon sperm arrival.</text>
</comment>
<keyword evidence="3" id="KW-0964">Secreted</keyword>
<feature type="signal peptide" evidence="10">
    <location>
        <begin position="1"/>
        <end position="28"/>
    </location>
</feature>
<feature type="domain" description="Prolamin-like" evidence="11">
    <location>
        <begin position="51"/>
        <end position="115"/>
    </location>
</feature>
<gene>
    <name evidence="12" type="ORF">FEM48_Zijuj06G0189900</name>
</gene>
<feature type="compositionally biased region" description="Pro residues" evidence="9">
    <location>
        <begin position="124"/>
        <end position="138"/>
    </location>
</feature>
<comment type="similarity">
    <text evidence="8">Belongs to the plant egg cell-secreted peptide family.</text>
</comment>
<reference evidence="12" key="1">
    <citation type="journal article" date="2021" name="Front. Plant Sci.">
        <title>Chromosome-Scale Genome Assembly for Chinese Sour Jujube and Insights Into Its Genome Evolution and Domestication Signature.</title>
        <authorList>
            <person name="Shen L.-Y."/>
            <person name="Luo H."/>
            <person name="Wang X.-L."/>
            <person name="Wang X.-M."/>
            <person name="Qiu X.-J."/>
            <person name="Liu H."/>
            <person name="Zhou S.-S."/>
            <person name="Jia K.-H."/>
            <person name="Nie S."/>
            <person name="Bao Y.-T."/>
            <person name="Zhang R.-G."/>
            <person name="Yun Q.-Z."/>
            <person name="Chai Y.-H."/>
            <person name="Lu J.-Y."/>
            <person name="Li Y."/>
            <person name="Zhao S.-W."/>
            <person name="Mao J.-F."/>
            <person name="Jia S.-G."/>
            <person name="Mao Y.-M."/>
        </authorList>
    </citation>
    <scope>NUCLEOTIDE SEQUENCE</scope>
    <source>
        <strain evidence="12">AT0</strain>
        <tissue evidence="12">Leaf</tissue>
    </source>
</reference>
<evidence type="ECO:0000259" key="11">
    <source>
        <dbReference type="Pfam" id="PF05617"/>
    </source>
</evidence>
<dbReference type="Proteomes" id="UP000813462">
    <property type="component" value="Unassembled WGS sequence"/>
</dbReference>
<accession>A0A978VB20</accession>
<comment type="caution">
    <text evidence="12">The sequence shown here is derived from an EMBL/GenBank/DDBJ whole genome shotgun (WGS) entry which is preliminary data.</text>
</comment>
<evidence type="ECO:0000256" key="2">
    <source>
        <dbReference type="ARBA" id="ARBA00004613"/>
    </source>
</evidence>
<dbReference type="PANTHER" id="PTHR35293">
    <property type="entry name" value="EGG CELL-SECRETED PROTEIN 1.5"/>
    <property type="match status" value="1"/>
</dbReference>
<dbReference type="AlphaFoldDB" id="A0A978VB20"/>
<keyword evidence="4 10" id="KW-0732">Signal</keyword>
<dbReference type="GO" id="GO:0009567">
    <property type="term" value="P:double fertilization forming a zygote and endosperm"/>
    <property type="evidence" value="ECO:0007669"/>
    <property type="project" value="InterPro"/>
</dbReference>
<dbReference type="PANTHER" id="PTHR35293:SF1">
    <property type="entry name" value="EGG CELL-SECRETED PROTEIN 1.5"/>
    <property type="match status" value="1"/>
</dbReference>
<dbReference type="EMBL" id="JAEACU010000006">
    <property type="protein sequence ID" value="KAH7525105.1"/>
    <property type="molecule type" value="Genomic_DNA"/>
</dbReference>
<dbReference type="GO" id="GO:0080155">
    <property type="term" value="P:regulation of double fertilization forming a zygote and endosperm"/>
    <property type="evidence" value="ECO:0007669"/>
    <property type="project" value="UniProtKB-ARBA"/>
</dbReference>
<proteinExistence type="inferred from homology"/>
<sequence>MASTLNNMFVLMTSLVVLTISFPSIAKAARPLNHIGSNLAARLKLEDGSSTCWESLLHLQSCTGEVVLFFLNGETSLGPACCKAIRIIEHECWPDMLSSLGFTTEEGDILQGYCDAASVHSPPAQNPPLLPPPPPPPAVKKVAVRDVTSGNLVP</sequence>
<evidence type="ECO:0000256" key="10">
    <source>
        <dbReference type="SAM" id="SignalP"/>
    </source>
</evidence>
<dbReference type="GO" id="GO:0005576">
    <property type="term" value="C:extracellular region"/>
    <property type="evidence" value="ECO:0007669"/>
    <property type="project" value="UniProtKB-SubCell"/>
</dbReference>
<evidence type="ECO:0000256" key="7">
    <source>
        <dbReference type="ARBA" id="ARBA00034457"/>
    </source>
</evidence>
<dbReference type="InterPro" id="IPR008502">
    <property type="entry name" value="Prolamin-like"/>
</dbReference>
<feature type="region of interest" description="Disordered" evidence="9">
    <location>
        <begin position="122"/>
        <end position="142"/>
    </location>
</feature>
<keyword evidence="5" id="KW-0278">Fertilization</keyword>
<name>A0A978VB20_ZIZJJ</name>
<dbReference type="GO" id="GO:2000008">
    <property type="term" value="P:regulation of protein localization to cell surface"/>
    <property type="evidence" value="ECO:0007669"/>
    <property type="project" value="UniProtKB-ARBA"/>
</dbReference>
<dbReference type="InterPro" id="IPR044711">
    <property type="entry name" value="EC11-15"/>
</dbReference>
<evidence type="ECO:0000313" key="13">
    <source>
        <dbReference type="Proteomes" id="UP000813462"/>
    </source>
</evidence>
<evidence type="ECO:0000256" key="8">
    <source>
        <dbReference type="ARBA" id="ARBA00034484"/>
    </source>
</evidence>
<feature type="chain" id="PRO_5037640424" description="Prolamin-like domain-containing protein" evidence="10">
    <location>
        <begin position="29"/>
        <end position="154"/>
    </location>
</feature>
<evidence type="ECO:0000256" key="5">
    <source>
        <dbReference type="ARBA" id="ARBA00023279"/>
    </source>
</evidence>
<evidence type="ECO:0000256" key="6">
    <source>
        <dbReference type="ARBA" id="ARBA00023329"/>
    </source>
</evidence>
<evidence type="ECO:0000256" key="3">
    <source>
        <dbReference type="ARBA" id="ARBA00022525"/>
    </source>
</evidence>
<keyword evidence="6" id="KW-0968">Cytoplasmic vesicle</keyword>
<evidence type="ECO:0000313" key="12">
    <source>
        <dbReference type="EMBL" id="KAH7525105.1"/>
    </source>
</evidence>
<organism evidence="12 13">
    <name type="scientific">Ziziphus jujuba var. spinosa</name>
    <dbReference type="NCBI Taxonomy" id="714518"/>
    <lineage>
        <taxon>Eukaryota</taxon>
        <taxon>Viridiplantae</taxon>
        <taxon>Streptophyta</taxon>
        <taxon>Embryophyta</taxon>
        <taxon>Tracheophyta</taxon>
        <taxon>Spermatophyta</taxon>
        <taxon>Magnoliopsida</taxon>
        <taxon>eudicotyledons</taxon>
        <taxon>Gunneridae</taxon>
        <taxon>Pentapetalae</taxon>
        <taxon>rosids</taxon>
        <taxon>fabids</taxon>
        <taxon>Rosales</taxon>
        <taxon>Rhamnaceae</taxon>
        <taxon>Paliureae</taxon>
        <taxon>Ziziphus</taxon>
    </lineage>
</organism>
<protein>
    <recommendedName>
        <fullName evidence="11">Prolamin-like domain-containing protein</fullName>
    </recommendedName>
</protein>
<evidence type="ECO:0000256" key="4">
    <source>
        <dbReference type="ARBA" id="ARBA00022729"/>
    </source>
</evidence>
<evidence type="ECO:0000256" key="9">
    <source>
        <dbReference type="SAM" id="MobiDB-lite"/>
    </source>
</evidence>
<evidence type="ECO:0000256" key="1">
    <source>
        <dbReference type="ARBA" id="ARBA00004541"/>
    </source>
</evidence>
<comment type="subcellular location">
    <subcellularLocation>
        <location evidence="1">Cytoplasmic vesicle</location>
    </subcellularLocation>
    <subcellularLocation>
        <location evidence="2">Secreted</location>
    </subcellularLocation>
</comment>
<dbReference type="Pfam" id="PF05617">
    <property type="entry name" value="Prolamin_like"/>
    <property type="match status" value="1"/>
</dbReference>
<dbReference type="GO" id="GO:0031410">
    <property type="term" value="C:cytoplasmic vesicle"/>
    <property type="evidence" value="ECO:0007669"/>
    <property type="project" value="UniProtKB-SubCell"/>
</dbReference>